<reference evidence="3" key="1">
    <citation type="journal article" date="2019" name="Int. J. Syst. Evol. Microbiol.">
        <title>The Global Catalogue of Microorganisms (GCM) 10K type strain sequencing project: providing services to taxonomists for standard genome sequencing and annotation.</title>
        <authorList>
            <consortium name="The Broad Institute Genomics Platform"/>
            <consortium name="The Broad Institute Genome Sequencing Center for Infectious Disease"/>
            <person name="Wu L."/>
            <person name="Ma J."/>
        </authorList>
    </citation>
    <scope>NUCLEOTIDE SEQUENCE [LARGE SCALE GENOMIC DNA]</scope>
    <source>
        <strain evidence="3">JCM 17591</strain>
    </source>
</reference>
<proteinExistence type="predicted"/>
<protein>
    <submittedName>
        <fullName evidence="2">Uncharacterized protein</fullName>
    </submittedName>
</protein>
<feature type="region of interest" description="Disordered" evidence="1">
    <location>
        <begin position="1"/>
        <end position="26"/>
    </location>
</feature>
<feature type="compositionally biased region" description="Basic residues" evidence="1">
    <location>
        <begin position="1"/>
        <end position="15"/>
    </location>
</feature>
<organism evidence="2 3">
    <name type="scientific">Gryllotalpicola koreensis</name>
    <dbReference type="NCBI Taxonomy" id="993086"/>
    <lineage>
        <taxon>Bacteria</taxon>
        <taxon>Bacillati</taxon>
        <taxon>Actinomycetota</taxon>
        <taxon>Actinomycetes</taxon>
        <taxon>Micrococcales</taxon>
        <taxon>Microbacteriaceae</taxon>
        <taxon>Gryllotalpicola</taxon>
    </lineage>
</organism>
<keyword evidence="3" id="KW-1185">Reference proteome</keyword>
<evidence type="ECO:0000256" key="1">
    <source>
        <dbReference type="SAM" id="MobiDB-lite"/>
    </source>
</evidence>
<name>A0ABP8A2W3_9MICO</name>
<gene>
    <name evidence="2" type="ORF">GCM10022287_23930</name>
</gene>
<evidence type="ECO:0000313" key="3">
    <source>
        <dbReference type="Proteomes" id="UP001501079"/>
    </source>
</evidence>
<dbReference type="Proteomes" id="UP001501079">
    <property type="component" value="Unassembled WGS sequence"/>
</dbReference>
<comment type="caution">
    <text evidence="2">The sequence shown here is derived from an EMBL/GenBank/DDBJ whole genome shotgun (WGS) entry which is preliminary data.</text>
</comment>
<accession>A0ABP8A2W3</accession>
<sequence>MDSRARLTRRTRGARTRQGARMMPDTDRDLMLHEQYEAEWDAEHNVRVIDARDIDGH</sequence>
<dbReference type="EMBL" id="BAABBW010000004">
    <property type="protein sequence ID" value="GAA4176548.1"/>
    <property type="molecule type" value="Genomic_DNA"/>
</dbReference>
<evidence type="ECO:0000313" key="2">
    <source>
        <dbReference type="EMBL" id="GAA4176548.1"/>
    </source>
</evidence>